<evidence type="ECO:0000259" key="2">
    <source>
        <dbReference type="Pfam" id="PF00501"/>
    </source>
</evidence>
<name>A0A7H8QYE9_TALRU</name>
<dbReference type="GO" id="GO:0031956">
    <property type="term" value="F:medium-chain fatty acid-CoA ligase activity"/>
    <property type="evidence" value="ECO:0007669"/>
    <property type="project" value="TreeGrafter"/>
</dbReference>
<dbReference type="KEGG" id="trg:TRUGW13939_05835"/>
<evidence type="ECO:0000313" key="3">
    <source>
        <dbReference type="EMBL" id="QKX58708.1"/>
    </source>
</evidence>
<proteinExistence type="inferred from homology"/>
<dbReference type="Gene3D" id="3.40.50.12780">
    <property type="entry name" value="N-terminal domain of ligase-like"/>
    <property type="match status" value="1"/>
</dbReference>
<evidence type="ECO:0000313" key="4">
    <source>
        <dbReference type="Proteomes" id="UP000509510"/>
    </source>
</evidence>
<reference evidence="4" key="1">
    <citation type="submission" date="2020-06" db="EMBL/GenBank/DDBJ databases">
        <title>A chromosome-scale genome assembly of Talaromyces rugulosus W13939.</title>
        <authorList>
            <person name="Wang B."/>
            <person name="Guo L."/>
            <person name="Ye K."/>
            <person name="Wang L."/>
        </authorList>
    </citation>
    <scope>NUCLEOTIDE SEQUENCE [LARGE SCALE GENOMIC DNA]</scope>
    <source>
        <strain evidence="4">W13939</strain>
    </source>
</reference>
<dbReference type="SUPFAM" id="SSF56801">
    <property type="entry name" value="Acetyl-CoA synthetase-like"/>
    <property type="match status" value="1"/>
</dbReference>
<dbReference type="GO" id="GO:0006631">
    <property type="term" value="P:fatty acid metabolic process"/>
    <property type="evidence" value="ECO:0007669"/>
    <property type="project" value="TreeGrafter"/>
</dbReference>
<dbReference type="Proteomes" id="UP000509510">
    <property type="component" value="Chromosome III"/>
</dbReference>
<gene>
    <name evidence="3" type="ORF">TRUGW13939_05835</name>
</gene>
<protein>
    <recommendedName>
        <fullName evidence="2">AMP-dependent synthetase/ligase domain-containing protein</fullName>
    </recommendedName>
</protein>
<dbReference type="Pfam" id="PF00501">
    <property type="entry name" value="AMP-binding"/>
    <property type="match status" value="1"/>
</dbReference>
<dbReference type="InterPro" id="IPR042099">
    <property type="entry name" value="ANL_N_sf"/>
</dbReference>
<keyword evidence="4" id="KW-1185">Reference proteome</keyword>
<dbReference type="RefSeq" id="XP_035344886.1">
    <property type="nucleotide sequence ID" value="XM_035488993.1"/>
</dbReference>
<dbReference type="EMBL" id="CP055900">
    <property type="protein sequence ID" value="QKX58708.1"/>
    <property type="molecule type" value="Genomic_DNA"/>
</dbReference>
<dbReference type="PANTHER" id="PTHR43201">
    <property type="entry name" value="ACYL-COA SYNTHETASE"/>
    <property type="match status" value="1"/>
</dbReference>
<dbReference type="OrthoDB" id="6614653at2759"/>
<accession>A0A7H8QYE9</accession>
<dbReference type="InterPro" id="IPR000873">
    <property type="entry name" value="AMP-dep_synth/lig_dom"/>
</dbReference>
<dbReference type="PANTHER" id="PTHR43201:SF8">
    <property type="entry name" value="ACYL-COA SYNTHETASE FAMILY MEMBER 3"/>
    <property type="match status" value="1"/>
</dbReference>
<dbReference type="AlphaFoldDB" id="A0A7H8QYE9"/>
<dbReference type="Gene3D" id="3.30.300.30">
    <property type="match status" value="1"/>
</dbReference>
<dbReference type="InterPro" id="IPR045851">
    <property type="entry name" value="AMP-bd_C_sf"/>
</dbReference>
<feature type="domain" description="AMP-dependent synthetase/ligase" evidence="2">
    <location>
        <begin position="159"/>
        <end position="366"/>
    </location>
</feature>
<comment type="similarity">
    <text evidence="1">Belongs to the ATP-dependent AMP-binding enzyme family.</text>
</comment>
<sequence length="541" mass="60326">MSDHSQSTVIPNEPIFKLLLEAARENRHVAVSDSIRGVNASYAQLLVDICTMHEEIRKRIPQSMFDARGLMPLETTCIFILGPASYVFILASFTALSLGGAICPLGTGANPLYLNHALEIKKYADGKGTDLYVVPTTFNIASSESPLNFNVEINQDLVLEQTRPGLFISTSGTTGPPKLVIHGRGVFVPSAGYQSGDVFLCHRSPVWFGGLRPLISVVLARAKLRIVARDASVIWESLRSDQITFLSTVPAVWTQLMEYYQSHISKLAREQAETYRQGVQKLRRAIVSSSSLLPSVQTFWVDKMQRPLMVVYGATELGGAALVRASAPFPDEARRIGKPSPGVLVKLSEGDHGQLLIKSPLAFLRYHGNPEATKNAFDKDGYYKSDDFAHREGDEYILDGRMIDYIRYYGYKVMTHEVEAPMTVLPYISEACVLAVPVANNAFTTERVGALVRLQSSHLIPRNSPCWDCRSTLERLRTDLSRDLAFHMLPTVVHLLHDGEQIPRTVSEKVNRREVVEKYFKPGSFNLLQDVKVWDLKCQNS</sequence>
<dbReference type="GeneID" id="55993332"/>
<evidence type="ECO:0000256" key="1">
    <source>
        <dbReference type="ARBA" id="ARBA00006432"/>
    </source>
</evidence>
<organism evidence="3 4">
    <name type="scientific">Talaromyces rugulosus</name>
    <name type="common">Penicillium rugulosum</name>
    <dbReference type="NCBI Taxonomy" id="121627"/>
    <lineage>
        <taxon>Eukaryota</taxon>
        <taxon>Fungi</taxon>
        <taxon>Dikarya</taxon>
        <taxon>Ascomycota</taxon>
        <taxon>Pezizomycotina</taxon>
        <taxon>Eurotiomycetes</taxon>
        <taxon>Eurotiomycetidae</taxon>
        <taxon>Eurotiales</taxon>
        <taxon>Trichocomaceae</taxon>
        <taxon>Talaromyces</taxon>
        <taxon>Talaromyces sect. Islandici</taxon>
    </lineage>
</organism>